<feature type="coiled-coil region" evidence="1">
    <location>
        <begin position="1"/>
        <end position="80"/>
    </location>
</feature>
<comment type="caution">
    <text evidence="2">The sequence shown here is derived from an EMBL/GenBank/DDBJ whole genome shotgun (WGS) entry which is preliminary data.</text>
</comment>
<organism evidence="2 3">
    <name type="scientific">Haematococcus lacustris</name>
    <name type="common">Green alga</name>
    <name type="synonym">Haematococcus pluvialis</name>
    <dbReference type="NCBI Taxonomy" id="44745"/>
    <lineage>
        <taxon>Eukaryota</taxon>
        <taxon>Viridiplantae</taxon>
        <taxon>Chlorophyta</taxon>
        <taxon>core chlorophytes</taxon>
        <taxon>Chlorophyceae</taxon>
        <taxon>CS clade</taxon>
        <taxon>Chlamydomonadales</taxon>
        <taxon>Haematococcaceae</taxon>
        <taxon>Haematococcus</taxon>
    </lineage>
</organism>
<evidence type="ECO:0000256" key="1">
    <source>
        <dbReference type="SAM" id="Coils"/>
    </source>
</evidence>
<keyword evidence="3" id="KW-1185">Reference proteome</keyword>
<gene>
    <name evidence="2" type="ORF">HaLaN_00593</name>
</gene>
<accession>A0A699YSG5</accession>
<keyword evidence="1" id="KW-0175">Coiled coil</keyword>
<evidence type="ECO:0000313" key="3">
    <source>
        <dbReference type="Proteomes" id="UP000485058"/>
    </source>
</evidence>
<dbReference type="AlphaFoldDB" id="A0A699YSG5"/>
<reference evidence="2 3" key="1">
    <citation type="submission" date="2020-02" db="EMBL/GenBank/DDBJ databases">
        <title>Draft genome sequence of Haematococcus lacustris strain NIES-144.</title>
        <authorList>
            <person name="Morimoto D."/>
            <person name="Nakagawa S."/>
            <person name="Yoshida T."/>
            <person name="Sawayama S."/>
        </authorList>
    </citation>
    <scope>NUCLEOTIDE SEQUENCE [LARGE SCALE GENOMIC DNA]</scope>
    <source>
        <strain evidence="2 3">NIES-144</strain>
    </source>
</reference>
<evidence type="ECO:0000313" key="2">
    <source>
        <dbReference type="EMBL" id="GFH06032.1"/>
    </source>
</evidence>
<dbReference type="EMBL" id="BLLF01000019">
    <property type="protein sequence ID" value="GFH06032.1"/>
    <property type="molecule type" value="Genomic_DNA"/>
</dbReference>
<proteinExistence type="predicted"/>
<sequence length="446" mass="49928">MDALRDETQRTAAEIQRLLTELDKQPTNHPDRSWLQQRILALQQKEAALQQEKSALQQEKSALQQEKSALQQERSTLAQKELLMLQQQQRDGLVDAFAKELQLLFVGMKDQLCELVKEGSLAAMKQQQDDSVDCISISLSNAGSTVLQEVLQRANIPLEKGLQFSVPLPMLGPLDAHCWPRNNRGEEQEVAGYPAAMTLLNRWVCPPRVVAILKHEQSWMQSNPLHKVHVKDGKTDVVFVLEEFAPAIARDDADLLDNLLGIVGQAELKTCTAMQAIEKKTSRCFGQAGFEHIAASHLHTRLLESQARITRVELPDTVKQLFATLLTDLNASWLQLQYSASTLQVTKPAALPLEEARVSAAEGFKRTLAESSEQLRALLISMRVMGILQVKRPILKTQLPAHPPPHKAAHWAAVPSRRHLYLPDSRQAAAIYNQVTAHRQRSALKM</sequence>
<name>A0A699YSG5_HAELA</name>
<protein>
    <submittedName>
        <fullName evidence="2">Uncharacterized protein</fullName>
    </submittedName>
</protein>
<dbReference type="Proteomes" id="UP000485058">
    <property type="component" value="Unassembled WGS sequence"/>
</dbReference>